<dbReference type="RefSeq" id="XP_015702945.1">
    <property type="nucleotide sequence ID" value="XM_015847457.1"/>
</dbReference>
<dbReference type="GeneID" id="26970732"/>
<reference evidence="1 2" key="1">
    <citation type="journal article" date="2011" name="PLoS Genet.">
        <title>Comparative genomic analysis of human fungal pathogens causing paracoccidioidomycosis.</title>
        <authorList>
            <person name="Desjardins C.A."/>
            <person name="Champion M.D."/>
            <person name="Holder J.W."/>
            <person name="Muszewska A."/>
            <person name="Goldberg J."/>
            <person name="Bailao A.M."/>
            <person name="Brigido M.M."/>
            <person name="Ferreira M.E."/>
            <person name="Garcia A.M."/>
            <person name="Grynberg M."/>
            <person name="Gujja S."/>
            <person name="Heiman D.I."/>
            <person name="Henn M.R."/>
            <person name="Kodira C.D."/>
            <person name="Leon-Narvaez H."/>
            <person name="Longo L.V."/>
            <person name="Ma L.J."/>
            <person name="Malavazi I."/>
            <person name="Matsuo A.L."/>
            <person name="Morais F.V."/>
            <person name="Pereira M."/>
            <person name="Rodriguez-Brito S."/>
            <person name="Sakthikumar S."/>
            <person name="Salem-Izacc S.M."/>
            <person name="Sykes S.M."/>
            <person name="Teixeira M.M."/>
            <person name="Vallejo M.C."/>
            <person name="Walter M.E."/>
            <person name="Yandava C."/>
            <person name="Young S."/>
            <person name="Zeng Q."/>
            <person name="Zucker J."/>
            <person name="Felipe M.S."/>
            <person name="Goldman G.H."/>
            <person name="Haas B.J."/>
            <person name="McEwen J.G."/>
            <person name="Nino-Vega G."/>
            <person name="Puccia R."/>
            <person name="San-Blas G."/>
            <person name="Soares C.M."/>
            <person name="Birren B.W."/>
            <person name="Cuomo C.A."/>
        </authorList>
    </citation>
    <scope>NUCLEOTIDE SEQUENCE [LARGE SCALE GENOMIC DNA]</scope>
    <source>
        <strain evidence="2">ATCC MYA-826 / Pb01</strain>
    </source>
</reference>
<keyword evidence="2" id="KW-1185">Reference proteome</keyword>
<gene>
    <name evidence="1" type="ORF">PAAG_11889</name>
</gene>
<evidence type="ECO:0000313" key="2">
    <source>
        <dbReference type="Proteomes" id="UP000002059"/>
    </source>
</evidence>
<dbReference type="EMBL" id="KN294002">
    <property type="protein sequence ID" value="KGQ01423.1"/>
    <property type="molecule type" value="Genomic_DNA"/>
</dbReference>
<proteinExistence type="predicted"/>
<dbReference type="Proteomes" id="UP000002059">
    <property type="component" value="Partially assembled WGS sequence"/>
</dbReference>
<organism evidence="1 2">
    <name type="scientific">Paracoccidioides lutzii (strain ATCC MYA-826 / Pb01)</name>
    <name type="common">Paracoccidioides brasiliensis</name>
    <dbReference type="NCBI Taxonomy" id="502779"/>
    <lineage>
        <taxon>Eukaryota</taxon>
        <taxon>Fungi</taxon>
        <taxon>Dikarya</taxon>
        <taxon>Ascomycota</taxon>
        <taxon>Pezizomycotina</taxon>
        <taxon>Eurotiomycetes</taxon>
        <taxon>Eurotiomycetidae</taxon>
        <taxon>Onygenales</taxon>
        <taxon>Ajellomycetaceae</taxon>
        <taxon>Paracoccidioides</taxon>
    </lineage>
</organism>
<dbReference type="STRING" id="502779.A0A0A2V1N4"/>
<dbReference type="OrthoDB" id="5979581at2759"/>
<dbReference type="AlphaFoldDB" id="A0A0A2V1N4"/>
<dbReference type="KEGG" id="pbl:PAAG_11889"/>
<protein>
    <submittedName>
        <fullName evidence="1">Uncharacterized protein</fullName>
    </submittedName>
</protein>
<accession>A0A0A2V1N4</accession>
<dbReference type="VEuPathDB" id="FungiDB:PAAG_11889"/>
<name>A0A0A2V1N4_PARBA</name>
<sequence>MGKSEVGLHPIQPDQYRQVNDAKGIYNSKAHIAEMIALLGPPPKELLAKFDAMTEFKWPNSIRNEAANSAGTGESSLMGLFSMKKMVWWGNIQ</sequence>
<evidence type="ECO:0000313" key="1">
    <source>
        <dbReference type="EMBL" id="KGQ01423.1"/>
    </source>
</evidence>
<dbReference type="HOGENOM" id="CLU_2400271_0_0_1"/>
<dbReference type="OMA" id="MGKSEVG"/>